<sequence>MTVKETLDFSAKCQGVGSRLEMLTELARREKEAGIIPEAEVGLFMKATAIEGDESSLITYYTLRDILDQSSSNARCVEKLLAEEAAKGLSIFDELHGTLSAQQGEIAVFARELRKRFNDSIHHTTNISEFINGVFDKLMEGVYS</sequence>
<name>A0A251SJA7_HELAN</name>
<keyword evidence="2" id="KW-1185">Reference proteome</keyword>
<organism evidence="1 2">
    <name type="scientific">Helianthus annuus</name>
    <name type="common">Common sunflower</name>
    <dbReference type="NCBI Taxonomy" id="4232"/>
    <lineage>
        <taxon>Eukaryota</taxon>
        <taxon>Viridiplantae</taxon>
        <taxon>Streptophyta</taxon>
        <taxon>Embryophyta</taxon>
        <taxon>Tracheophyta</taxon>
        <taxon>Spermatophyta</taxon>
        <taxon>Magnoliopsida</taxon>
        <taxon>eudicotyledons</taxon>
        <taxon>Gunneridae</taxon>
        <taxon>Pentapetalae</taxon>
        <taxon>asterids</taxon>
        <taxon>campanulids</taxon>
        <taxon>Asterales</taxon>
        <taxon>Asteraceae</taxon>
        <taxon>Asteroideae</taxon>
        <taxon>Heliantheae alliance</taxon>
        <taxon>Heliantheae</taxon>
        <taxon>Helianthus</taxon>
    </lineage>
</organism>
<dbReference type="InParanoid" id="A0A251SJA7"/>
<dbReference type="PANTHER" id="PTHR48040">
    <property type="entry name" value="PLEIOTROPIC DRUG RESISTANCE PROTEIN 1-LIKE ISOFORM X1"/>
    <property type="match status" value="1"/>
</dbReference>
<dbReference type="PANTHER" id="PTHR48040:SF66">
    <property type="entry name" value="PLANT PDR ABC TRANSPORTER ASSOCIATED-RELATED"/>
    <property type="match status" value="1"/>
</dbReference>
<dbReference type="Proteomes" id="UP000215914">
    <property type="component" value="Chromosome 14"/>
</dbReference>
<accession>A0A251SJA7</accession>
<dbReference type="AlphaFoldDB" id="A0A251SJA7"/>
<evidence type="ECO:0000313" key="2">
    <source>
        <dbReference type="Proteomes" id="UP000215914"/>
    </source>
</evidence>
<evidence type="ECO:0000313" key="1">
    <source>
        <dbReference type="EMBL" id="OTF98924.1"/>
    </source>
</evidence>
<dbReference type="EMBL" id="CM007903">
    <property type="protein sequence ID" value="OTF98924.1"/>
    <property type="molecule type" value="Genomic_DNA"/>
</dbReference>
<proteinExistence type="predicted"/>
<protein>
    <submittedName>
        <fullName evidence="1">Uncharacterized protein</fullName>
    </submittedName>
</protein>
<gene>
    <name evidence="1" type="ORF">HannXRQ_Chr14g0450981</name>
</gene>
<reference evidence="2" key="1">
    <citation type="journal article" date="2017" name="Nature">
        <title>The sunflower genome provides insights into oil metabolism, flowering and Asterid evolution.</title>
        <authorList>
            <person name="Badouin H."/>
            <person name="Gouzy J."/>
            <person name="Grassa C.J."/>
            <person name="Murat F."/>
            <person name="Staton S.E."/>
            <person name="Cottret L."/>
            <person name="Lelandais-Briere C."/>
            <person name="Owens G.L."/>
            <person name="Carrere S."/>
            <person name="Mayjonade B."/>
            <person name="Legrand L."/>
            <person name="Gill N."/>
            <person name="Kane N.C."/>
            <person name="Bowers J.E."/>
            <person name="Hubner S."/>
            <person name="Bellec A."/>
            <person name="Berard A."/>
            <person name="Berges H."/>
            <person name="Blanchet N."/>
            <person name="Boniface M.C."/>
            <person name="Brunel D."/>
            <person name="Catrice O."/>
            <person name="Chaidir N."/>
            <person name="Claudel C."/>
            <person name="Donnadieu C."/>
            <person name="Faraut T."/>
            <person name="Fievet G."/>
            <person name="Helmstetter N."/>
            <person name="King M."/>
            <person name="Knapp S.J."/>
            <person name="Lai Z."/>
            <person name="Le Paslier M.C."/>
            <person name="Lippi Y."/>
            <person name="Lorenzon L."/>
            <person name="Mandel J.R."/>
            <person name="Marage G."/>
            <person name="Marchand G."/>
            <person name="Marquand E."/>
            <person name="Bret-Mestries E."/>
            <person name="Morien E."/>
            <person name="Nambeesan S."/>
            <person name="Nguyen T."/>
            <person name="Pegot-Espagnet P."/>
            <person name="Pouilly N."/>
            <person name="Raftis F."/>
            <person name="Sallet E."/>
            <person name="Schiex T."/>
            <person name="Thomas J."/>
            <person name="Vandecasteele C."/>
            <person name="Vares D."/>
            <person name="Vear F."/>
            <person name="Vautrin S."/>
            <person name="Crespi M."/>
            <person name="Mangin B."/>
            <person name="Burke J.M."/>
            <person name="Salse J."/>
            <person name="Munos S."/>
            <person name="Vincourt P."/>
            <person name="Rieseberg L.H."/>
            <person name="Langlade N.B."/>
        </authorList>
    </citation>
    <scope>NUCLEOTIDE SEQUENCE [LARGE SCALE GENOMIC DNA]</scope>
    <source>
        <strain evidence="2">cv. SF193</strain>
    </source>
</reference>